<protein>
    <submittedName>
        <fullName evidence="1">Uncharacterized protein</fullName>
    </submittedName>
</protein>
<dbReference type="AlphaFoldDB" id="A0A8C3GQW7"/>
<evidence type="ECO:0000313" key="1">
    <source>
        <dbReference type="Ensembl" id="ENSCMMP00000027865.1"/>
    </source>
</evidence>
<organism evidence="1 2">
    <name type="scientific">Cairina moschata</name>
    <name type="common">Muscovy duck</name>
    <dbReference type="NCBI Taxonomy" id="8855"/>
    <lineage>
        <taxon>Eukaryota</taxon>
        <taxon>Metazoa</taxon>
        <taxon>Chordata</taxon>
        <taxon>Craniata</taxon>
        <taxon>Vertebrata</taxon>
        <taxon>Euteleostomi</taxon>
        <taxon>Archelosauria</taxon>
        <taxon>Archosauria</taxon>
        <taxon>Dinosauria</taxon>
        <taxon>Saurischia</taxon>
        <taxon>Theropoda</taxon>
        <taxon>Coelurosauria</taxon>
        <taxon>Aves</taxon>
        <taxon>Neognathae</taxon>
        <taxon>Galloanserae</taxon>
        <taxon>Anseriformes</taxon>
        <taxon>Anatidae</taxon>
        <taxon>Anatinae</taxon>
        <taxon>Cairina</taxon>
    </lineage>
</organism>
<dbReference type="Proteomes" id="UP000694556">
    <property type="component" value="Chromosome 6"/>
</dbReference>
<evidence type="ECO:0000313" key="2">
    <source>
        <dbReference type="Proteomes" id="UP000694556"/>
    </source>
</evidence>
<proteinExistence type="predicted"/>
<keyword evidence="2" id="KW-1185">Reference proteome</keyword>
<name>A0A8C3GQW7_CAIMO</name>
<accession>A0A8C3GQW7</accession>
<sequence>MGTQRHCPRHCQGSMPVPQIYNIEFHTHYSSNIPFWERELRSQPLSELLARARSGGSWNAPASLRQKD</sequence>
<dbReference type="Ensembl" id="ENSCMMT00000030396.1">
    <property type="protein sequence ID" value="ENSCMMP00000027865.1"/>
    <property type="gene ID" value="ENSCMMG00000017025.1"/>
</dbReference>
<reference evidence="1" key="3">
    <citation type="submission" date="2025-09" db="UniProtKB">
        <authorList>
            <consortium name="Ensembl"/>
        </authorList>
    </citation>
    <scope>IDENTIFICATION</scope>
</reference>
<reference evidence="1" key="1">
    <citation type="submission" date="2018-09" db="EMBL/GenBank/DDBJ databases">
        <title>Common duck and Muscovy duck high density SNP chip.</title>
        <authorList>
            <person name="Vignal A."/>
            <person name="Thebault N."/>
            <person name="Warren W.C."/>
        </authorList>
    </citation>
    <scope>NUCLEOTIDE SEQUENCE [LARGE SCALE GENOMIC DNA]</scope>
</reference>
<reference evidence="1" key="2">
    <citation type="submission" date="2025-08" db="UniProtKB">
        <authorList>
            <consortium name="Ensembl"/>
        </authorList>
    </citation>
    <scope>IDENTIFICATION</scope>
</reference>